<feature type="chain" id="PRO_5046341767" evidence="2">
    <location>
        <begin position="20"/>
        <end position="125"/>
    </location>
</feature>
<proteinExistence type="predicted"/>
<keyword evidence="2" id="KW-0732">Signal</keyword>
<reference evidence="3 4" key="1">
    <citation type="submission" date="2023-01" db="EMBL/GenBank/DDBJ databases">
        <title>Analysis of 21 Apiospora genomes using comparative genomics revels a genus with tremendous synthesis potential of carbohydrate active enzymes and secondary metabolites.</title>
        <authorList>
            <person name="Sorensen T."/>
        </authorList>
    </citation>
    <scope>NUCLEOTIDE SEQUENCE [LARGE SCALE GENOMIC DNA]</scope>
    <source>
        <strain evidence="3 4">CBS 83171</strain>
    </source>
</reference>
<dbReference type="EMBL" id="JAQQWM010000001">
    <property type="protein sequence ID" value="KAK8083991.1"/>
    <property type="molecule type" value="Genomic_DNA"/>
</dbReference>
<organism evidence="3 4">
    <name type="scientific">Apiospora saccharicola</name>
    <dbReference type="NCBI Taxonomy" id="335842"/>
    <lineage>
        <taxon>Eukaryota</taxon>
        <taxon>Fungi</taxon>
        <taxon>Dikarya</taxon>
        <taxon>Ascomycota</taxon>
        <taxon>Pezizomycotina</taxon>
        <taxon>Sordariomycetes</taxon>
        <taxon>Xylariomycetidae</taxon>
        <taxon>Amphisphaeriales</taxon>
        <taxon>Apiosporaceae</taxon>
        <taxon>Apiospora</taxon>
    </lineage>
</organism>
<evidence type="ECO:0000313" key="4">
    <source>
        <dbReference type="Proteomes" id="UP001446871"/>
    </source>
</evidence>
<keyword evidence="4" id="KW-1185">Reference proteome</keyword>
<sequence>MAPRSLACLVMLLATTATAAPLVIAIPDQPTVAAPVALAGGSKQAGDGVVTPVVAPSGHDAAESESKSQQGLKKRENSLDDDYTVYGLPRPPFIWIDPSLEENLRAELYGEFQRHRPSGAHSSTH</sequence>
<name>A0ABR1WNF5_9PEZI</name>
<evidence type="ECO:0000256" key="2">
    <source>
        <dbReference type="SAM" id="SignalP"/>
    </source>
</evidence>
<evidence type="ECO:0000256" key="1">
    <source>
        <dbReference type="SAM" id="MobiDB-lite"/>
    </source>
</evidence>
<evidence type="ECO:0000313" key="3">
    <source>
        <dbReference type="EMBL" id="KAK8083991.1"/>
    </source>
</evidence>
<feature type="region of interest" description="Disordered" evidence="1">
    <location>
        <begin position="42"/>
        <end position="84"/>
    </location>
</feature>
<accession>A0ABR1WNF5</accession>
<protein>
    <submittedName>
        <fullName evidence="3">Uncharacterized protein</fullName>
    </submittedName>
</protein>
<dbReference type="Proteomes" id="UP001446871">
    <property type="component" value="Unassembled WGS sequence"/>
</dbReference>
<comment type="caution">
    <text evidence="3">The sequence shown here is derived from an EMBL/GenBank/DDBJ whole genome shotgun (WGS) entry which is preliminary data.</text>
</comment>
<feature type="signal peptide" evidence="2">
    <location>
        <begin position="1"/>
        <end position="19"/>
    </location>
</feature>
<gene>
    <name evidence="3" type="ORF">PG996_002772</name>
</gene>